<dbReference type="Gene3D" id="2.60.40.10">
    <property type="entry name" value="Immunoglobulins"/>
    <property type="match status" value="1"/>
</dbReference>
<accession>A0ABW5D2P1</accession>
<dbReference type="InterPro" id="IPR013783">
    <property type="entry name" value="Ig-like_fold"/>
</dbReference>
<gene>
    <name evidence="2" type="ORF">ACFSKP_14755</name>
</gene>
<proteinExistence type="predicted"/>
<reference evidence="3" key="1">
    <citation type="journal article" date="2019" name="Int. J. Syst. Evol. Microbiol.">
        <title>The Global Catalogue of Microorganisms (GCM) 10K type strain sequencing project: providing services to taxonomists for standard genome sequencing and annotation.</title>
        <authorList>
            <consortium name="The Broad Institute Genomics Platform"/>
            <consortium name="The Broad Institute Genome Sequencing Center for Infectious Disease"/>
            <person name="Wu L."/>
            <person name="Ma J."/>
        </authorList>
    </citation>
    <scope>NUCLEOTIDE SEQUENCE [LARGE SCALE GENOMIC DNA]</scope>
    <source>
        <strain evidence="3">CGMCC 4.1782</strain>
    </source>
</reference>
<dbReference type="Pfam" id="PF19190">
    <property type="entry name" value="BACON_2"/>
    <property type="match status" value="1"/>
</dbReference>
<sequence>MFLIVATYNSCEKKEEALPEVFGSVAGTVYNEFNQPLDGVTVTVTGNGINKKVSTANGLYEFKSLRVGRYELSVAQPNYIGLSSAINIPNEQTVIENFYLKSGEEYLTLSDTLAKAMPTLGFRELSIQSNSSWTIHTDADWLTISKAAGSGNSQVMVNWTENKTAESRTGLVKVFAGSIQKQFKVRQAAKLSIVAHAGIPGNGAKSVADSVYVRFNKKVKTIKVKPHLQTCISGINTTYTDNNSGVRFSYTCAELGGEYTFDLEVEDEDGLNSKHVLKAGFYSRKLEVPGNIVNYYVDELNKTYWVLTASPDAIYELAMSDLEVKRKFNIAFEPKGLALNHLTNELYVYQDSPILSVLNRTSGMLKRELTIPADPGDHSDHPTVYPYDFKITGNGLGVLLLKAKGSSALSWRMIDTQNNDYFYKHEQHSFFGEDAYDAFLQVEENHDRSKLLFSIPYGSAKVAILDQNTRRFTSYMPPEYTRGVFITPNRKDDRLYIAQLYNQNIVNLATGFSGRQSYVDNRENGSADFSYKANDANVIYFCDNEYLQVLNYDRVKTDTWYSVVYGLRGATATTDGKYLLAYNSQNWYYTRGNSYIVQFSTDIF</sequence>
<dbReference type="Gene3D" id="2.60.40.1120">
    <property type="entry name" value="Carboxypeptidase-like, regulatory domain"/>
    <property type="match status" value="1"/>
</dbReference>
<dbReference type="CDD" id="cd14948">
    <property type="entry name" value="BACON"/>
    <property type="match status" value="1"/>
</dbReference>
<protein>
    <submittedName>
        <fullName evidence="2">Carboxypeptidase regulatory-like domain-containing protein</fullName>
    </submittedName>
</protein>
<dbReference type="Pfam" id="PF13620">
    <property type="entry name" value="CarboxypepD_reg"/>
    <property type="match status" value="1"/>
</dbReference>
<evidence type="ECO:0000259" key="1">
    <source>
        <dbReference type="Pfam" id="PF19190"/>
    </source>
</evidence>
<dbReference type="InterPro" id="IPR024361">
    <property type="entry name" value="BACON"/>
</dbReference>
<dbReference type="InterPro" id="IPR011048">
    <property type="entry name" value="Haem_d1_sf"/>
</dbReference>
<dbReference type="InterPro" id="IPR008969">
    <property type="entry name" value="CarboxyPept-like_regulatory"/>
</dbReference>
<evidence type="ECO:0000313" key="3">
    <source>
        <dbReference type="Proteomes" id="UP001597374"/>
    </source>
</evidence>
<feature type="domain" description="BACON" evidence="1">
    <location>
        <begin position="124"/>
        <end position="189"/>
    </location>
</feature>
<dbReference type="RefSeq" id="WP_250430478.1">
    <property type="nucleotide sequence ID" value="NZ_JALPRR010000003.1"/>
</dbReference>
<evidence type="ECO:0000313" key="2">
    <source>
        <dbReference type="EMBL" id="MFD2247525.1"/>
    </source>
</evidence>
<dbReference type="EMBL" id="JBHUIM010000002">
    <property type="protein sequence ID" value="MFD2247525.1"/>
    <property type="molecule type" value="Genomic_DNA"/>
</dbReference>
<dbReference type="Proteomes" id="UP001597374">
    <property type="component" value="Unassembled WGS sequence"/>
</dbReference>
<dbReference type="SUPFAM" id="SSF51004">
    <property type="entry name" value="C-terminal (heme d1) domain of cytochrome cd1-nitrite reductase"/>
    <property type="match status" value="1"/>
</dbReference>
<organism evidence="2 3">
    <name type="scientific">Pontibacter ruber</name>
    <dbReference type="NCBI Taxonomy" id="1343895"/>
    <lineage>
        <taxon>Bacteria</taxon>
        <taxon>Pseudomonadati</taxon>
        <taxon>Bacteroidota</taxon>
        <taxon>Cytophagia</taxon>
        <taxon>Cytophagales</taxon>
        <taxon>Hymenobacteraceae</taxon>
        <taxon>Pontibacter</taxon>
    </lineage>
</organism>
<keyword evidence="3" id="KW-1185">Reference proteome</keyword>
<dbReference type="SUPFAM" id="SSF49464">
    <property type="entry name" value="Carboxypeptidase regulatory domain-like"/>
    <property type="match status" value="1"/>
</dbReference>
<name>A0ABW5D2P1_9BACT</name>
<comment type="caution">
    <text evidence="2">The sequence shown here is derived from an EMBL/GenBank/DDBJ whole genome shotgun (WGS) entry which is preliminary data.</text>
</comment>